<accession>A0A6A5VGI1</accession>
<feature type="compositionally biased region" description="Acidic residues" evidence="1">
    <location>
        <begin position="211"/>
        <end position="234"/>
    </location>
</feature>
<dbReference type="OrthoDB" id="3796455at2759"/>
<evidence type="ECO:0000313" key="2">
    <source>
        <dbReference type="EMBL" id="KAF1976155.1"/>
    </source>
</evidence>
<keyword evidence="3" id="KW-1185">Reference proteome</keyword>
<evidence type="ECO:0000256" key="1">
    <source>
        <dbReference type="SAM" id="MobiDB-lite"/>
    </source>
</evidence>
<dbReference type="EMBL" id="ML976667">
    <property type="protein sequence ID" value="KAF1976155.1"/>
    <property type="molecule type" value="Genomic_DNA"/>
</dbReference>
<reference evidence="2" key="1">
    <citation type="journal article" date="2020" name="Stud. Mycol.">
        <title>101 Dothideomycetes genomes: a test case for predicting lifestyles and emergence of pathogens.</title>
        <authorList>
            <person name="Haridas S."/>
            <person name="Albert R."/>
            <person name="Binder M."/>
            <person name="Bloem J."/>
            <person name="Labutti K."/>
            <person name="Salamov A."/>
            <person name="Andreopoulos B."/>
            <person name="Baker S."/>
            <person name="Barry K."/>
            <person name="Bills G."/>
            <person name="Bluhm B."/>
            <person name="Cannon C."/>
            <person name="Castanera R."/>
            <person name="Culley D."/>
            <person name="Daum C."/>
            <person name="Ezra D."/>
            <person name="Gonzalez J."/>
            <person name="Henrissat B."/>
            <person name="Kuo A."/>
            <person name="Liang C."/>
            <person name="Lipzen A."/>
            <person name="Lutzoni F."/>
            <person name="Magnuson J."/>
            <person name="Mondo S."/>
            <person name="Nolan M."/>
            <person name="Ohm R."/>
            <person name="Pangilinan J."/>
            <person name="Park H.-J."/>
            <person name="Ramirez L."/>
            <person name="Alfaro M."/>
            <person name="Sun H."/>
            <person name="Tritt A."/>
            <person name="Yoshinaga Y."/>
            <person name="Zwiers L.-H."/>
            <person name="Turgeon B."/>
            <person name="Goodwin S."/>
            <person name="Spatafora J."/>
            <person name="Crous P."/>
            <person name="Grigoriev I."/>
        </authorList>
    </citation>
    <scope>NUCLEOTIDE SEQUENCE</scope>
    <source>
        <strain evidence="2">CBS 107.79</strain>
    </source>
</reference>
<protein>
    <submittedName>
        <fullName evidence="2">Uncharacterized protein</fullName>
    </submittedName>
</protein>
<dbReference type="Proteomes" id="UP000800036">
    <property type="component" value="Unassembled WGS sequence"/>
</dbReference>
<feature type="compositionally biased region" description="Basic residues" evidence="1">
    <location>
        <begin position="137"/>
        <end position="149"/>
    </location>
</feature>
<name>A0A6A5VGI1_9PLEO</name>
<proteinExistence type="predicted"/>
<gene>
    <name evidence="2" type="ORF">BU23DRAFT_42092</name>
</gene>
<feature type="region of interest" description="Disordered" evidence="1">
    <location>
        <begin position="81"/>
        <end position="234"/>
    </location>
</feature>
<evidence type="ECO:0000313" key="3">
    <source>
        <dbReference type="Proteomes" id="UP000800036"/>
    </source>
</evidence>
<feature type="compositionally biased region" description="Acidic residues" evidence="1">
    <location>
        <begin position="118"/>
        <end position="131"/>
    </location>
</feature>
<sequence>MPPKKNDAVAAVPESITGFNAKETKMIAAAFVSATGLDKYDYELFASLTGNTIGSLKKMWPPVKRKVMEMHPSFATFLGSAAAAGAGGNGGEGAEGKAKANPKPKATNAKKRKTPSTEPEDDIAKEDDPEAANEGKKKTKAPAKGRKKAASAEADDESNKEVNPDEAAKDGKTKAPAKGRKKAGSAEANADGEGDKKPAAKRGKEQVKTEETEEAVVQDEIMGDAAEEGDQTEV</sequence>
<dbReference type="AlphaFoldDB" id="A0A6A5VGI1"/>
<feature type="compositionally biased region" description="Basic and acidic residues" evidence="1">
    <location>
        <begin position="193"/>
        <end position="210"/>
    </location>
</feature>
<organism evidence="2 3">
    <name type="scientific">Bimuria novae-zelandiae CBS 107.79</name>
    <dbReference type="NCBI Taxonomy" id="1447943"/>
    <lineage>
        <taxon>Eukaryota</taxon>
        <taxon>Fungi</taxon>
        <taxon>Dikarya</taxon>
        <taxon>Ascomycota</taxon>
        <taxon>Pezizomycotina</taxon>
        <taxon>Dothideomycetes</taxon>
        <taxon>Pleosporomycetidae</taxon>
        <taxon>Pleosporales</taxon>
        <taxon>Massarineae</taxon>
        <taxon>Didymosphaeriaceae</taxon>
        <taxon>Bimuria</taxon>
    </lineage>
</organism>
<feature type="compositionally biased region" description="Basic and acidic residues" evidence="1">
    <location>
        <begin position="157"/>
        <end position="173"/>
    </location>
</feature>